<keyword evidence="6" id="KW-1185">Reference proteome</keyword>
<dbReference type="Gene3D" id="3.40.50.10140">
    <property type="entry name" value="Toll/interleukin-1 receptor homology (TIR) domain"/>
    <property type="match status" value="1"/>
</dbReference>
<dbReference type="Pfam" id="PF01582">
    <property type="entry name" value="TIR"/>
    <property type="match status" value="1"/>
</dbReference>
<dbReference type="SMART" id="SM00369">
    <property type="entry name" value="LRR_TYP"/>
    <property type="match status" value="6"/>
</dbReference>
<dbReference type="InterPro" id="IPR003591">
    <property type="entry name" value="Leu-rich_rpt_typical-subtyp"/>
</dbReference>
<dbReference type="PROSITE" id="PS51450">
    <property type="entry name" value="LRR"/>
    <property type="match status" value="1"/>
</dbReference>
<dbReference type="InterPro" id="IPR042197">
    <property type="entry name" value="Apaf_helical"/>
</dbReference>
<dbReference type="Gramene" id="ERN02708">
    <property type="protein sequence ID" value="ERN02708"/>
    <property type="gene ID" value="AMTR_s00085p00125280"/>
</dbReference>
<reference evidence="6" key="1">
    <citation type="journal article" date="2013" name="Science">
        <title>The Amborella genome and the evolution of flowering plants.</title>
        <authorList>
            <consortium name="Amborella Genome Project"/>
        </authorList>
    </citation>
    <scope>NUCLEOTIDE SEQUENCE [LARGE SCALE GENOMIC DNA]</scope>
</reference>
<dbReference type="InterPro" id="IPR032675">
    <property type="entry name" value="LRR_dom_sf"/>
</dbReference>
<dbReference type="OMA" id="KHFQPMV"/>
<dbReference type="InterPro" id="IPR035897">
    <property type="entry name" value="Toll_tir_struct_dom_sf"/>
</dbReference>
<dbReference type="eggNOG" id="ENOG502QQJE">
    <property type="taxonomic scope" value="Eukaryota"/>
</dbReference>
<dbReference type="Gene3D" id="3.80.10.10">
    <property type="entry name" value="Ribonuclease Inhibitor"/>
    <property type="match status" value="4"/>
</dbReference>
<keyword evidence="3" id="KW-0611">Plant defense</keyword>
<feature type="domain" description="TIR" evidence="4">
    <location>
        <begin position="1"/>
        <end position="178"/>
    </location>
</feature>
<dbReference type="PANTHER" id="PTHR11017">
    <property type="entry name" value="LEUCINE-RICH REPEAT-CONTAINING PROTEIN"/>
    <property type="match status" value="1"/>
</dbReference>
<dbReference type="SUPFAM" id="SSF46785">
    <property type="entry name" value="Winged helix' DNA-binding domain"/>
    <property type="match status" value="1"/>
</dbReference>
<dbReference type="SMART" id="SM00255">
    <property type="entry name" value="TIR"/>
    <property type="match status" value="1"/>
</dbReference>
<evidence type="ECO:0000256" key="3">
    <source>
        <dbReference type="ARBA" id="ARBA00022821"/>
    </source>
</evidence>
<dbReference type="OrthoDB" id="2018313at2759"/>
<dbReference type="InterPro" id="IPR000157">
    <property type="entry name" value="TIR_dom"/>
</dbReference>
<evidence type="ECO:0000259" key="4">
    <source>
        <dbReference type="PROSITE" id="PS50104"/>
    </source>
</evidence>
<keyword evidence="1" id="KW-0433">Leucine-rich repeat</keyword>
<evidence type="ECO:0000256" key="2">
    <source>
        <dbReference type="ARBA" id="ARBA00022737"/>
    </source>
</evidence>
<dbReference type="InterPro" id="IPR044974">
    <property type="entry name" value="Disease_R_plants"/>
</dbReference>
<protein>
    <recommendedName>
        <fullName evidence="4">TIR domain-containing protein</fullName>
    </recommendedName>
</protein>
<accession>W1P468</accession>
<name>W1P468_AMBTC</name>
<evidence type="ECO:0000256" key="1">
    <source>
        <dbReference type="ARBA" id="ARBA00022614"/>
    </source>
</evidence>
<proteinExistence type="predicted"/>
<dbReference type="HOGENOM" id="CLU_001561_0_2_1"/>
<evidence type="ECO:0000313" key="6">
    <source>
        <dbReference type="Proteomes" id="UP000017836"/>
    </source>
</evidence>
<dbReference type="InterPro" id="IPR001611">
    <property type="entry name" value="Leu-rich_rpt"/>
</dbReference>
<dbReference type="InterPro" id="IPR002182">
    <property type="entry name" value="NB-ARC"/>
</dbReference>
<keyword evidence="2" id="KW-0677">Repeat</keyword>
<dbReference type="GO" id="GO:0006952">
    <property type="term" value="P:defense response"/>
    <property type="evidence" value="ECO:0007669"/>
    <property type="project" value="UniProtKB-KW"/>
</dbReference>
<organism evidence="5 6">
    <name type="scientific">Amborella trichopoda</name>
    <dbReference type="NCBI Taxonomy" id="13333"/>
    <lineage>
        <taxon>Eukaryota</taxon>
        <taxon>Viridiplantae</taxon>
        <taxon>Streptophyta</taxon>
        <taxon>Embryophyta</taxon>
        <taxon>Tracheophyta</taxon>
        <taxon>Spermatophyta</taxon>
        <taxon>Magnoliopsida</taxon>
        <taxon>Amborellales</taxon>
        <taxon>Amborellaceae</taxon>
        <taxon>Amborella</taxon>
    </lineage>
</organism>
<dbReference type="InterPro" id="IPR055414">
    <property type="entry name" value="LRR_R13L4/SHOC2-like"/>
</dbReference>
<dbReference type="InterPro" id="IPR036390">
    <property type="entry name" value="WH_DNA-bd_sf"/>
</dbReference>
<evidence type="ECO:0000313" key="5">
    <source>
        <dbReference type="EMBL" id="ERN02708.1"/>
    </source>
</evidence>
<dbReference type="Gene3D" id="3.40.50.300">
    <property type="entry name" value="P-loop containing nucleotide triphosphate hydrolases"/>
    <property type="match status" value="1"/>
</dbReference>
<dbReference type="PROSITE" id="PS50104">
    <property type="entry name" value="TIR"/>
    <property type="match status" value="1"/>
</dbReference>
<dbReference type="Proteomes" id="UP000017836">
    <property type="component" value="Unassembled WGS sequence"/>
</dbReference>
<dbReference type="Pfam" id="PF00931">
    <property type="entry name" value="NB-ARC"/>
    <property type="match status" value="1"/>
</dbReference>
<dbReference type="InterPro" id="IPR058192">
    <property type="entry name" value="WHD_ROQ1-like"/>
</dbReference>
<dbReference type="GO" id="GO:0043531">
    <property type="term" value="F:ADP binding"/>
    <property type="evidence" value="ECO:0007669"/>
    <property type="project" value="InterPro"/>
</dbReference>
<dbReference type="InterPro" id="IPR027417">
    <property type="entry name" value="P-loop_NTPase"/>
</dbReference>
<gene>
    <name evidence="5" type="ORF">AMTR_s00085p00125280</name>
</gene>
<dbReference type="Gene3D" id="1.10.8.430">
    <property type="entry name" value="Helical domain of apoptotic protease-activating factors"/>
    <property type="match status" value="1"/>
</dbReference>
<dbReference type="SUPFAM" id="SSF52200">
    <property type="entry name" value="Toll/Interleukin receptor TIR domain"/>
    <property type="match status" value="1"/>
</dbReference>
<dbReference type="EMBL" id="KI394487">
    <property type="protein sequence ID" value="ERN02708.1"/>
    <property type="molecule type" value="Genomic_DNA"/>
</dbReference>
<dbReference type="PRINTS" id="PR00364">
    <property type="entry name" value="DISEASERSIST"/>
</dbReference>
<dbReference type="GO" id="GO:0007165">
    <property type="term" value="P:signal transduction"/>
    <property type="evidence" value="ECO:0007669"/>
    <property type="project" value="InterPro"/>
</dbReference>
<dbReference type="SUPFAM" id="SSF52540">
    <property type="entry name" value="P-loop containing nucleoside triphosphate hydrolases"/>
    <property type="match status" value="1"/>
</dbReference>
<dbReference type="GO" id="GO:0051707">
    <property type="term" value="P:response to other organism"/>
    <property type="evidence" value="ECO:0007669"/>
    <property type="project" value="UniProtKB-ARBA"/>
</dbReference>
<dbReference type="PANTHER" id="PTHR11017:SF385">
    <property type="entry name" value="DISEASE RESISTANCE PROTEIN (TIR-NBS-LRR CLASS)-RELATED"/>
    <property type="match status" value="1"/>
</dbReference>
<dbReference type="Pfam" id="PF23598">
    <property type="entry name" value="LRR_14"/>
    <property type="match status" value="2"/>
</dbReference>
<sequence length="1349" mass="153428">MKEVFLNFCHRDTGKGFTAHLDNALRDSGISTFFLYTQQHHQQDGDTNGQRGEAVLPDDIKRAIEESQVFISIFSCNYASSVSCLEELSCMVRVLQVKKKTIFPVFYDVDPADVRRQMGSFRVPFWRHRIWYDGEKVERWRNALRVVGEVSGWDLKNFGDGNEANFISKVVESVLAELNYTPLNITDHIIGLDSRVDDVMRLLDINADDVRLIGIYGMGGIGKTTLAKAVYNKLYSSFKGSCFLPDIREASQPYTREGSQSLHGLLSLQKLLLHDMFNEENPNINDVDRGINVIRNRIGSKRVLMILDDVDHEKQLEKLVGKREWYCPGSRIVVTTRYEHVLNVYKIDKHHIYELKVLDHTQSRKLFSRYAFGMDEPVRDYMELSEDVVSIAGGLPLALEVMGSYLSDKTTIEEWEDAVSKLRKIPEDDVLQKLKISYDGLIEEERHMFLDIACFLIGKDKDYAIHFWKGCGFPNLIENLLQKSLIKVDEKNKLRMHDQLRDMGRRIVEIEKLEEPGRRSRLWFRDDVFDVLKNHKGTKKVRGLILNLQENDETSWETEAFQLMTNLKLLSINGTFLDGLFKVFPKELIWLQWEGCPLRSLPNYLCYKNLAVLDLSYSSIRHLWRKESQDQLIQKLKVLDLAYCDLLRTPNFSTCPNLEKLNLKTCMELVEVHDSISLLGKLVYLNLKNCKNLKKLPDSVSGLHSLQKLNLSCCIQLGELPEQLGSLESLTELLLDRTAIKQLPESIGRLKKLRRLCLIACRDLDELPISIGALQSLQELLVDWSSVRELPNSIGSLKRLQILSAKSCRSLTALPKTIGDLASLGDLFLDYTPISELPSSFWKLSNLKRLWVRGCKSLSGIPDSVDMPKMLVRRCLDRTEMMGLKILVEHHFNSTEMVEVPVSVTALSQLEELNLKGSILFGKLPDSVKNLGNLRTLILDRTIIKELPESIGSLVNLEKLSLSNCKVLSRLPASMGKMKSLHHLNIEETAVAELPDDFGLLSNLVVLKMAHCPHFKELPEGFGSLAMLKFLDIQYNGELKRFPSTFPGLCSLRVLNADHCNLQGTIQDEFEKLSSLTTLNLSYNKIHKLPSSMSGFSRLTTLCVSHCVELLSIPKLPTSLAYLDASNCTKMRTISDLSNLSKLKELGLTNCERLTEIQGLDKLKSLTYLYLNGCTHPSRSIAKETFEHLRCFGVSGSNVPDWFMCQSLSYMISGMSDHGVEIRGVILCLVISLDNEIPTEIDDWGIPDVELTITRDGIERFSSTLRLEMLPKARQDQVYLFHFQEGDDVLLMLGDGDQIEVLNRSPPEFPCVQMKKGGIHLVYKPEDTHESIQEKLADFFNSLNCHDSS</sequence>
<dbReference type="SUPFAM" id="SSF52058">
    <property type="entry name" value="L domain-like"/>
    <property type="match status" value="2"/>
</dbReference>
<dbReference type="Pfam" id="PF23282">
    <property type="entry name" value="WHD_ROQ1"/>
    <property type="match status" value="1"/>
</dbReference>